<dbReference type="GO" id="GO:0005737">
    <property type="term" value="C:cytoplasm"/>
    <property type="evidence" value="ECO:0007669"/>
    <property type="project" value="TreeGrafter"/>
</dbReference>
<reference evidence="2 3" key="1">
    <citation type="submission" date="2016-10" db="EMBL/GenBank/DDBJ databases">
        <authorList>
            <person name="de Groot N.N."/>
        </authorList>
    </citation>
    <scope>NUCLEOTIDE SEQUENCE [LARGE SCALE GENOMIC DNA]</scope>
    <source>
        <strain evidence="2 3">DSM 22220</strain>
    </source>
</reference>
<evidence type="ECO:0000259" key="1">
    <source>
        <dbReference type="Pfam" id="PF00149"/>
    </source>
</evidence>
<dbReference type="STRING" id="591205.SAMN05421538_106115"/>
<protein>
    <submittedName>
        <fullName evidence="2">Serine/threonine protein phosphatase 1</fullName>
    </submittedName>
</protein>
<accession>A0A1G7CIL6</accession>
<gene>
    <name evidence="2" type="ORF">SAMN05421538_106115</name>
</gene>
<feature type="domain" description="Calcineurin-like phosphoesterase" evidence="1">
    <location>
        <begin position="9"/>
        <end position="215"/>
    </location>
</feature>
<evidence type="ECO:0000313" key="2">
    <source>
        <dbReference type="EMBL" id="SDE39244.1"/>
    </source>
</evidence>
<sequence>MVNDDGQPLYALGDVHGQLDLLKQAHARAERDGGEQARIVHLGDLIDRGPDSRGVIDYLMNGQAQGRDWPVVKGNHDEKLPRFLENPRWIDPGPSRPQLWTEDLKNGAEATFASYGIPDSGNLPLDELHEKAIAAIPAEHAAWLDALPLYLKEGGDLLFVHAGIRPGIPLEDQSPTDLMWIRRPFHDSSADHGMLVVHGHTPVDQVTHYGNRLNLDTGAAYGGPVSVVRFDADEVWLLTDGDPIPVQPRPAQG</sequence>
<organism evidence="2 3">
    <name type="scientific">Paracoccus isoporae</name>
    <dbReference type="NCBI Taxonomy" id="591205"/>
    <lineage>
        <taxon>Bacteria</taxon>
        <taxon>Pseudomonadati</taxon>
        <taxon>Pseudomonadota</taxon>
        <taxon>Alphaproteobacteria</taxon>
        <taxon>Rhodobacterales</taxon>
        <taxon>Paracoccaceae</taxon>
        <taxon>Paracoccus</taxon>
    </lineage>
</organism>
<keyword evidence="3" id="KW-1185">Reference proteome</keyword>
<dbReference type="EMBL" id="FNAH01000006">
    <property type="protein sequence ID" value="SDE39244.1"/>
    <property type="molecule type" value="Genomic_DNA"/>
</dbReference>
<dbReference type="InterPro" id="IPR029052">
    <property type="entry name" value="Metallo-depent_PP-like"/>
</dbReference>
<name>A0A1G7CIL6_9RHOB</name>
<dbReference type="GO" id="GO:0110154">
    <property type="term" value="P:RNA decapping"/>
    <property type="evidence" value="ECO:0007669"/>
    <property type="project" value="TreeGrafter"/>
</dbReference>
<dbReference type="Pfam" id="PF00149">
    <property type="entry name" value="Metallophos"/>
    <property type="match status" value="1"/>
</dbReference>
<proteinExistence type="predicted"/>
<dbReference type="OrthoDB" id="9807890at2"/>
<dbReference type="AlphaFoldDB" id="A0A1G7CIL6"/>
<dbReference type="Gene3D" id="3.60.21.10">
    <property type="match status" value="1"/>
</dbReference>
<dbReference type="Proteomes" id="UP000199344">
    <property type="component" value="Unassembled WGS sequence"/>
</dbReference>
<dbReference type="SUPFAM" id="SSF56300">
    <property type="entry name" value="Metallo-dependent phosphatases"/>
    <property type="match status" value="1"/>
</dbReference>
<dbReference type="GO" id="GO:0008803">
    <property type="term" value="F:bis(5'-nucleosyl)-tetraphosphatase (symmetrical) activity"/>
    <property type="evidence" value="ECO:0007669"/>
    <property type="project" value="TreeGrafter"/>
</dbReference>
<dbReference type="InterPro" id="IPR004843">
    <property type="entry name" value="Calcineurin-like_PHP"/>
</dbReference>
<dbReference type="CDD" id="cd00144">
    <property type="entry name" value="MPP_PPP_family"/>
    <property type="match status" value="1"/>
</dbReference>
<dbReference type="PANTHER" id="PTHR42850:SF4">
    <property type="entry name" value="ZINC-DEPENDENT ENDOPOLYPHOSPHATASE"/>
    <property type="match status" value="1"/>
</dbReference>
<dbReference type="PANTHER" id="PTHR42850">
    <property type="entry name" value="METALLOPHOSPHOESTERASE"/>
    <property type="match status" value="1"/>
</dbReference>
<evidence type="ECO:0000313" key="3">
    <source>
        <dbReference type="Proteomes" id="UP000199344"/>
    </source>
</evidence>
<dbReference type="GO" id="GO:0016791">
    <property type="term" value="F:phosphatase activity"/>
    <property type="evidence" value="ECO:0007669"/>
    <property type="project" value="TreeGrafter"/>
</dbReference>
<dbReference type="InterPro" id="IPR050126">
    <property type="entry name" value="Ap4A_hydrolase"/>
</dbReference>